<feature type="non-terminal residue" evidence="1">
    <location>
        <position position="1"/>
    </location>
</feature>
<gene>
    <name evidence="1" type="ORF">GSTENG00037264001</name>
</gene>
<organism evidence="1">
    <name type="scientific">Tetraodon nigroviridis</name>
    <name type="common">Spotted green pufferfish</name>
    <name type="synonym">Chelonodon nigroviridis</name>
    <dbReference type="NCBI Taxonomy" id="99883"/>
    <lineage>
        <taxon>Eukaryota</taxon>
        <taxon>Metazoa</taxon>
        <taxon>Chordata</taxon>
        <taxon>Craniata</taxon>
        <taxon>Vertebrata</taxon>
        <taxon>Euteleostomi</taxon>
        <taxon>Actinopterygii</taxon>
        <taxon>Neopterygii</taxon>
        <taxon>Teleostei</taxon>
        <taxon>Neoteleostei</taxon>
        <taxon>Acanthomorphata</taxon>
        <taxon>Eupercaria</taxon>
        <taxon>Tetraodontiformes</taxon>
        <taxon>Tetradontoidea</taxon>
        <taxon>Tetraodontidae</taxon>
        <taxon>Tetraodon</taxon>
    </lineage>
</organism>
<reference evidence="1" key="2">
    <citation type="submission" date="2004-02" db="EMBL/GenBank/DDBJ databases">
        <authorList>
            <consortium name="Genoscope"/>
            <consortium name="Whitehead Institute Centre for Genome Research"/>
        </authorList>
    </citation>
    <scope>NUCLEOTIDE SEQUENCE</scope>
</reference>
<comment type="caution">
    <text evidence="1">The sequence shown here is derived from an EMBL/GenBank/DDBJ whole genome shotgun (WGS) entry which is preliminary data.</text>
</comment>
<dbReference type="KEGG" id="tng:GSTEN00037264G001"/>
<accession>Q4RCK5</accession>
<protein>
    <submittedName>
        <fullName evidence="1">(spotted green pufferfish) hypothetical protein</fullName>
    </submittedName>
</protein>
<evidence type="ECO:0000313" key="1">
    <source>
        <dbReference type="EMBL" id="CAG13878.1"/>
    </source>
</evidence>
<dbReference type="EMBL" id="CAAE01018696">
    <property type="protein sequence ID" value="CAG13878.1"/>
    <property type="molecule type" value="Genomic_DNA"/>
</dbReference>
<reference evidence="1" key="1">
    <citation type="journal article" date="2004" name="Nature">
        <title>Genome duplication in the teleost fish Tetraodon nigroviridis reveals the early vertebrate proto-karyotype.</title>
        <authorList>
            <person name="Jaillon O."/>
            <person name="Aury J.-M."/>
            <person name="Brunet F."/>
            <person name="Petit J.-L."/>
            <person name="Stange-Thomann N."/>
            <person name="Mauceli E."/>
            <person name="Bouneau L."/>
            <person name="Fischer C."/>
            <person name="Ozouf-Costaz C."/>
            <person name="Bernot A."/>
            <person name="Nicaud S."/>
            <person name="Jaffe D."/>
            <person name="Fisher S."/>
            <person name="Lutfalla G."/>
            <person name="Dossat C."/>
            <person name="Segurens B."/>
            <person name="Dasilva C."/>
            <person name="Salanoubat M."/>
            <person name="Levy M."/>
            <person name="Boudet N."/>
            <person name="Castellano S."/>
            <person name="Anthouard V."/>
            <person name="Jubin C."/>
            <person name="Castelli V."/>
            <person name="Katinka M."/>
            <person name="Vacherie B."/>
            <person name="Biemont C."/>
            <person name="Skalli Z."/>
            <person name="Cattolico L."/>
            <person name="Poulain J."/>
            <person name="De Berardinis V."/>
            <person name="Cruaud C."/>
            <person name="Duprat S."/>
            <person name="Brottier P."/>
            <person name="Coutanceau J.-P."/>
            <person name="Gouzy J."/>
            <person name="Parra G."/>
            <person name="Lardier G."/>
            <person name="Chapple C."/>
            <person name="McKernan K.J."/>
            <person name="McEwan P."/>
            <person name="Bosak S."/>
            <person name="Kellis M."/>
            <person name="Volff J.-N."/>
            <person name="Guigo R."/>
            <person name="Zody M.C."/>
            <person name="Mesirov J."/>
            <person name="Lindblad-Toh K."/>
            <person name="Birren B."/>
            <person name="Nusbaum C."/>
            <person name="Kahn D."/>
            <person name="Robinson-Rechavi M."/>
            <person name="Laudet V."/>
            <person name="Schachter V."/>
            <person name="Quetier F."/>
            <person name="Saurin W."/>
            <person name="Scarpelli C."/>
            <person name="Wincker P."/>
            <person name="Lander E.S."/>
            <person name="Weissenbach J."/>
            <person name="Roest Crollius H."/>
        </authorList>
    </citation>
    <scope>NUCLEOTIDE SEQUENCE [LARGE SCALE GENOMIC DNA]</scope>
</reference>
<name>Q4RCK5_TETNG</name>
<dbReference type="HOGENOM" id="CLU_001431_2_0_1"/>
<sequence length="24" mass="2786">RLNRNNLAVFPELLFLGTTKLSRL</sequence>
<dbReference type="AlphaFoldDB" id="Q4RCK5"/>
<proteinExistence type="predicted"/>